<dbReference type="SMART" id="SM00829">
    <property type="entry name" value="PKS_ER"/>
    <property type="match status" value="1"/>
</dbReference>
<dbReference type="Pfam" id="PF00107">
    <property type="entry name" value="ADH_zinc_N"/>
    <property type="match status" value="1"/>
</dbReference>
<dbReference type="Gene3D" id="3.40.50.720">
    <property type="entry name" value="NAD(P)-binding Rossmann-like Domain"/>
    <property type="match status" value="1"/>
</dbReference>
<dbReference type="InterPro" id="IPR036291">
    <property type="entry name" value="NAD(P)-bd_dom_sf"/>
</dbReference>
<organism evidence="4 5">
    <name type="scientific">Coniochaeta pulveracea</name>
    <dbReference type="NCBI Taxonomy" id="177199"/>
    <lineage>
        <taxon>Eukaryota</taxon>
        <taxon>Fungi</taxon>
        <taxon>Dikarya</taxon>
        <taxon>Ascomycota</taxon>
        <taxon>Pezizomycotina</taxon>
        <taxon>Sordariomycetes</taxon>
        <taxon>Sordariomycetidae</taxon>
        <taxon>Coniochaetales</taxon>
        <taxon>Coniochaetaceae</taxon>
        <taxon>Coniochaeta</taxon>
    </lineage>
</organism>
<dbReference type="SUPFAM" id="SSF50129">
    <property type="entry name" value="GroES-like"/>
    <property type="match status" value="1"/>
</dbReference>
<evidence type="ECO:0000313" key="4">
    <source>
        <dbReference type="EMBL" id="RKU39884.1"/>
    </source>
</evidence>
<dbReference type="InterPro" id="IPR020843">
    <property type="entry name" value="ER"/>
</dbReference>
<name>A0A420XW40_9PEZI</name>
<dbReference type="InterPro" id="IPR047122">
    <property type="entry name" value="Trans-enoyl_RdTase-like"/>
</dbReference>
<keyword evidence="2" id="KW-0560">Oxidoreductase</keyword>
<dbReference type="GO" id="GO:0016651">
    <property type="term" value="F:oxidoreductase activity, acting on NAD(P)H"/>
    <property type="evidence" value="ECO:0007669"/>
    <property type="project" value="InterPro"/>
</dbReference>
<dbReference type="EMBL" id="QVQW01000135">
    <property type="protein sequence ID" value="RKU39884.1"/>
    <property type="molecule type" value="Genomic_DNA"/>
</dbReference>
<protein>
    <recommendedName>
        <fullName evidence="3">Enoyl reductase (ER) domain-containing protein</fullName>
    </recommendedName>
</protein>
<dbReference type="Pfam" id="PF08240">
    <property type="entry name" value="ADH_N"/>
    <property type="match status" value="1"/>
</dbReference>
<sequence>MTLDGLSNRAAWLTSAKSHPFDIAPAPIVPPGPSQVLIRAHAVAINPIDYKLQATAFIPLQYPAILGQDVAGEVVAVGAEVNRFKLGDRVLGVTAGSATRKNEERAFQEYVILEEGLTAPVPEGMAYERAVVVPLGATTGAAGLFLEGALGLSLPTERRGEYKEQDGDSGKKEVVLVLGGASSVGISAVQLAVAAGYEVVATSSPRKSETVLQLGATKVFDYHSHGVVDGLLEFTKGKAVVGVLDAVGAQAQAIEFVQKAGGRKLVATTIPFEEPPEGVSVKFIQALSIKGTEVGKVIWETYLPQALSDGRYVPAPEPVVVGKGLESIQKAVDLKARGGTQSDGKKIVVILE</sequence>
<dbReference type="OrthoDB" id="3509362at2759"/>
<dbReference type="STRING" id="177199.A0A420XW40"/>
<dbReference type="AlphaFoldDB" id="A0A420XW40"/>
<feature type="domain" description="Enoyl reductase (ER)" evidence="3">
    <location>
        <begin position="5"/>
        <end position="348"/>
    </location>
</feature>
<dbReference type="Gene3D" id="3.90.180.10">
    <property type="entry name" value="Medium-chain alcohol dehydrogenases, catalytic domain"/>
    <property type="match status" value="1"/>
</dbReference>
<reference evidence="4 5" key="1">
    <citation type="submission" date="2018-08" db="EMBL/GenBank/DDBJ databases">
        <title>Draft genome of the lignicolous fungus Coniochaeta pulveracea.</title>
        <authorList>
            <person name="Borstlap C.J."/>
            <person name="De Witt R.N."/>
            <person name="Botha A."/>
            <person name="Volschenk H."/>
        </authorList>
    </citation>
    <scope>NUCLEOTIDE SEQUENCE [LARGE SCALE GENOMIC DNA]</scope>
    <source>
        <strain evidence="4 5">CAB683</strain>
    </source>
</reference>
<accession>A0A420XW40</accession>
<dbReference type="SUPFAM" id="SSF51735">
    <property type="entry name" value="NAD(P)-binding Rossmann-fold domains"/>
    <property type="match status" value="1"/>
</dbReference>
<dbReference type="InterPro" id="IPR013149">
    <property type="entry name" value="ADH-like_C"/>
</dbReference>
<dbReference type="PANTHER" id="PTHR45348">
    <property type="entry name" value="HYPOTHETICAL OXIDOREDUCTASE (EUROFUNG)"/>
    <property type="match status" value="1"/>
</dbReference>
<dbReference type="InterPro" id="IPR013154">
    <property type="entry name" value="ADH-like_N"/>
</dbReference>
<dbReference type="InterPro" id="IPR011032">
    <property type="entry name" value="GroES-like_sf"/>
</dbReference>
<evidence type="ECO:0000259" key="3">
    <source>
        <dbReference type="SMART" id="SM00829"/>
    </source>
</evidence>
<dbReference type="PANTHER" id="PTHR45348:SF2">
    <property type="entry name" value="ZINC-TYPE ALCOHOL DEHYDROGENASE-LIKE PROTEIN C2E1P3.01"/>
    <property type="match status" value="1"/>
</dbReference>
<gene>
    <name evidence="4" type="ORF">DL546_000447</name>
</gene>
<keyword evidence="5" id="KW-1185">Reference proteome</keyword>
<proteinExistence type="inferred from homology"/>
<dbReference type="Proteomes" id="UP000275385">
    <property type="component" value="Unassembled WGS sequence"/>
</dbReference>
<comment type="similarity">
    <text evidence="1">Belongs to the zinc-containing alcohol dehydrogenase family.</text>
</comment>
<evidence type="ECO:0000256" key="1">
    <source>
        <dbReference type="ARBA" id="ARBA00008072"/>
    </source>
</evidence>
<comment type="caution">
    <text evidence="4">The sequence shown here is derived from an EMBL/GenBank/DDBJ whole genome shotgun (WGS) entry which is preliminary data.</text>
</comment>
<evidence type="ECO:0000256" key="2">
    <source>
        <dbReference type="ARBA" id="ARBA00023002"/>
    </source>
</evidence>
<evidence type="ECO:0000313" key="5">
    <source>
        <dbReference type="Proteomes" id="UP000275385"/>
    </source>
</evidence>
<dbReference type="CDD" id="cd08249">
    <property type="entry name" value="enoyl_reductase_like"/>
    <property type="match status" value="1"/>
</dbReference>